<dbReference type="RefSeq" id="WP_254269034.1">
    <property type="nucleotide sequence ID" value="NZ_CP100400.1"/>
</dbReference>
<protein>
    <submittedName>
        <fullName evidence="2">PepSY domain-containing protein</fullName>
    </submittedName>
</protein>
<organism evidence="2 3">
    <name type="scientific">Halorussus aquaticus</name>
    <dbReference type="NCBI Taxonomy" id="2953748"/>
    <lineage>
        <taxon>Archaea</taxon>
        <taxon>Methanobacteriati</taxon>
        <taxon>Methanobacteriota</taxon>
        <taxon>Stenosarchaea group</taxon>
        <taxon>Halobacteria</taxon>
        <taxon>Halobacteriales</taxon>
        <taxon>Haladaptataceae</taxon>
        <taxon>Halorussus</taxon>
    </lineage>
</organism>
<evidence type="ECO:0000313" key="3">
    <source>
        <dbReference type="Proteomes" id="UP001595945"/>
    </source>
</evidence>
<feature type="region of interest" description="Disordered" evidence="1">
    <location>
        <begin position="284"/>
        <end position="326"/>
    </location>
</feature>
<dbReference type="AlphaFoldDB" id="A0ABD5Q3H5"/>
<evidence type="ECO:0000256" key="1">
    <source>
        <dbReference type="SAM" id="MobiDB-lite"/>
    </source>
</evidence>
<comment type="caution">
    <text evidence="2">The sequence shown here is derived from an EMBL/GenBank/DDBJ whole genome shotgun (WGS) entry which is preliminary data.</text>
</comment>
<feature type="compositionally biased region" description="Acidic residues" evidence="1">
    <location>
        <begin position="297"/>
        <end position="326"/>
    </location>
</feature>
<gene>
    <name evidence="2" type="ORF">ACFO9K_13505</name>
</gene>
<name>A0ABD5Q3H5_9EURY</name>
<dbReference type="EMBL" id="JBHSHT010000002">
    <property type="protein sequence ID" value="MFC4825275.1"/>
    <property type="molecule type" value="Genomic_DNA"/>
</dbReference>
<reference evidence="2 3" key="1">
    <citation type="journal article" date="2019" name="Int. J. Syst. Evol. Microbiol.">
        <title>The Global Catalogue of Microorganisms (GCM) 10K type strain sequencing project: providing services to taxonomists for standard genome sequencing and annotation.</title>
        <authorList>
            <consortium name="The Broad Institute Genomics Platform"/>
            <consortium name="The Broad Institute Genome Sequencing Center for Infectious Disease"/>
            <person name="Wu L."/>
            <person name="Ma J."/>
        </authorList>
    </citation>
    <scope>NUCLEOTIDE SEQUENCE [LARGE SCALE GENOMIC DNA]</scope>
    <source>
        <strain evidence="2 3">XZYJ18</strain>
    </source>
</reference>
<keyword evidence="3" id="KW-1185">Reference proteome</keyword>
<evidence type="ECO:0000313" key="2">
    <source>
        <dbReference type="EMBL" id="MFC4825275.1"/>
    </source>
</evidence>
<sequence>MNGRTLLSVGLSALLVASVVAVGAGSAVAAGSADRSAVEGGQYLQDEGTQNQTTGGLNLSELNVTAYEAAVLAQNETGGTVLGARLKRANGTPGYEVLVANETGNVTGVVVNGTDAGIIQTNTNIAQLNQTVLEQQGIGVSDIGGAVSAVEAAQQEVGDEFVPVEVSIEAEPNFTGQQVTFVSPNASKSVVVDLTNGSVVQVSDTTPKRGAEAQMTATEQTNETTEAAMVDSDAASAMQDDGETEGCCVGDDEFSSEFGDASEYVSPTLTGFGEQVFAADDEFDTADDYGPFTGVGGEDDENLFDGGEEEEEGEGFVGEEDEDGWF</sequence>
<proteinExistence type="predicted"/>
<accession>A0ABD5Q3H5</accession>
<dbReference type="Proteomes" id="UP001595945">
    <property type="component" value="Unassembled WGS sequence"/>
</dbReference>
<dbReference type="GeneID" id="73044014"/>